<dbReference type="PROSITE" id="PS50885">
    <property type="entry name" value="HAMP"/>
    <property type="match status" value="1"/>
</dbReference>
<dbReference type="RefSeq" id="WP_065410255.1">
    <property type="nucleotide sequence ID" value="NZ_MAYT01000012.1"/>
</dbReference>
<protein>
    <recommendedName>
        <fullName evidence="16">Chemotaxis protein</fullName>
    </recommendedName>
</protein>
<dbReference type="Gene3D" id="1.10.8.500">
    <property type="entry name" value="HAMP domain in histidine kinase"/>
    <property type="match status" value="1"/>
</dbReference>
<dbReference type="AlphaFoldDB" id="A0A1B9AYF6"/>
<evidence type="ECO:0000256" key="6">
    <source>
        <dbReference type="ARBA" id="ARBA00022989"/>
    </source>
</evidence>
<evidence type="ECO:0008006" key="16">
    <source>
        <dbReference type="Google" id="ProtNLM"/>
    </source>
</evidence>
<dbReference type="Gene3D" id="3.30.450.20">
    <property type="entry name" value="PAS domain"/>
    <property type="match status" value="2"/>
</dbReference>
<keyword evidence="7 11" id="KW-0472">Membrane</keyword>
<comment type="caution">
    <text evidence="14">The sequence shown here is derived from an EMBL/GenBank/DDBJ whole genome shotgun (WGS) entry which is preliminary data.</text>
</comment>
<dbReference type="SMART" id="SM00304">
    <property type="entry name" value="HAMP"/>
    <property type="match status" value="2"/>
</dbReference>
<dbReference type="SUPFAM" id="SSF103190">
    <property type="entry name" value="Sensory domain-like"/>
    <property type="match status" value="1"/>
</dbReference>
<evidence type="ECO:0000259" key="13">
    <source>
        <dbReference type="PROSITE" id="PS50885"/>
    </source>
</evidence>
<dbReference type="Proteomes" id="UP000092578">
    <property type="component" value="Unassembled WGS sequence"/>
</dbReference>
<dbReference type="CDD" id="cd06225">
    <property type="entry name" value="HAMP"/>
    <property type="match status" value="1"/>
</dbReference>
<organism evidence="14 15">
    <name type="scientific">Pseudobacillus wudalianchiensis</name>
    <dbReference type="NCBI Taxonomy" id="1743143"/>
    <lineage>
        <taxon>Bacteria</taxon>
        <taxon>Bacillati</taxon>
        <taxon>Bacillota</taxon>
        <taxon>Bacilli</taxon>
        <taxon>Bacillales</taxon>
        <taxon>Bacillaceae</taxon>
        <taxon>Pseudobacillus</taxon>
    </lineage>
</organism>
<dbReference type="InterPro" id="IPR029151">
    <property type="entry name" value="Sensor-like_sf"/>
</dbReference>
<keyword evidence="15" id="KW-1185">Reference proteome</keyword>
<dbReference type="GO" id="GO:0006935">
    <property type="term" value="P:chemotaxis"/>
    <property type="evidence" value="ECO:0007669"/>
    <property type="project" value="UniProtKB-KW"/>
</dbReference>
<evidence type="ECO:0000256" key="2">
    <source>
        <dbReference type="ARBA" id="ARBA00022475"/>
    </source>
</evidence>
<keyword evidence="6 11" id="KW-1133">Transmembrane helix</keyword>
<dbReference type="GO" id="GO:0005886">
    <property type="term" value="C:plasma membrane"/>
    <property type="evidence" value="ECO:0007669"/>
    <property type="project" value="UniProtKB-SubCell"/>
</dbReference>
<feature type="transmembrane region" description="Helical" evidence="11">
    <location>
        <begin position="12"/>
        <end position="32"/>
    </location>
</feature>
<dbReference type="Pfam" id="PF00672">
    <property type="entry name" value="HAMP"/>
    <property type="match status" value="1"/>
</dbReference>
<dbReference type="InterPro" id="IPR004089">
    <property type="entry name" value="MCPsignal_dom"/>
</dbReference>
<evidence type="ECO:0000256" key="9">
    <source>
        <dbReference type="ARBA" id="ARBA00029447"/>
    </source>
</evidence>
<evidence type="ECO:0000313" key="15">
    <source>
        <dbReference type="Proteomes" id="UP000092578"/>
    </source>
</evidence>
<evidence type="ECO:0000256" key="3">
    <source>
        <dbReference type="ARBA" id="ARBA00022481"/>
    </source>
</evidence>
<evidence type="ECO:0000256" key="8">
    <source>
        <dbReference type="ARBA" id="ARBA00023224"/>
    </source>
</evidence>
<dbReference type="CDD" id="cd12912">
    <property type="entry name" value="PDC2_MCP_like"/>
    <property type="match status" value="1"/>
</dbReference>
<dbReference type="CDD" id="cd11386">
    <property type="entry name" value="MCP_signal"/>
    <property type="match status" value="1"/>
</dbReference>
<accession>A0A1B9AYF6</accession>
<evidence type="ECO:0000256" key="11">
    <source>
        <dbReference type="SAM" id="Phobius"/>
    </source>
</evidence>
<reference evidence="15" key="1">
    <citation type="submission" date="2016-05" db="EMBL/GenBank/DDBJ databases">
        <authorList>
            <person name="Liu B."/>
            <person name="Wang J."/>
            <person name="Zhu Y."/>
            <person name="Liu G."/>
            <person name="Chen Q."/>
            <person name="Chen Z."/>
            <person name="Lan J."/>
            <person name="Che J."/>
            <person name="Ge C."/>
            <person name="Shi H."/>
            <person name="Pan Z."/>
            <person name="Liu X."/>
        </authorList>
    </citation>
    <scope>NUCLEOTIDE SEQUENCE [LARGE SCALE GENOMIC DNA]</scope>
    <source>
        <strain evidence="15">FJAT-27215</strain>
    </source>
</reference>
<dbReference type="EMBL" id="MAYT01000012">
    <property type="protein sequence ID" value="OCA88942.1"/>
    <property type="molecule type" value="Genomic_DNA"/>
</dbReference>
<proteinExistence type="inferred from homology"/>
<evidence type="ECO:0000256" key="5">
    <source>
        <dbReference type="ARBA" id="ARBA00022692"/>
    </source>
</evidence>
<evidence type="ECO:0000256" key="7">
    <source>
        <dbReference type="ARBA" id="ARBA00023136"/>
    </source>
</evidence>
<name>A0A1B9AYF6_9BACI</name>
<comment type="subcellular location">
    <subcellularLocation>
        <location evidence="1">Cell membrane</location>
        <topology evidence="1">Multi-pass membrane protein</topology>
    </subcellularLocation>
</comment>
<keyword evidence="2" id="KW-1003">Cell membrane</keyword>
<evidence type="ECO:0000256" key="10">
    <source>
        <dbReference type="PROSITE-ProRule" id="PRU00284"/>
    </source>
</evidence>
<dbReference type="InterPro" id="IPR003660">
    <property type="entry name" value="HAMP_dom"/>
</dbReference>
<keyword evidence="3" id="KW-0488">Methylation</keyword>
<keyword evidence="4" id="KW-0145">Chemotaxis</keyword>
<comment type="similarity">
    <text evidence="9">Belongs to the methyl-accepting chemotaxis (MCP) protein family.</text>
</comment>
<dbReference type="CDD" id="cd12913">
    <property type="entry name" value="PDC1_MCP_like"/>
    <property type="match status" value="1"/>
</dbReference>
<dbReference type="InterPro" id="IPR033479">
    <property type="entry name" value="dCache_1"/>
</dbReference>
<dbReference type="Gene3D" id="1.10.287.950">
    <property type="entry name" value="Methyl-accepting chemotaxis protein"/>
    <property type="match status" value="1"/>
</dbReference>
<dbReference type="PROSITE" id="PS50111">
    <property type="entry name" value="CHEMOTAXIS_TRANSDUC_2"/>
    <property type="match status" value="1"/>
</dbReference>
<evidence type="ECO:0000259" key="12">
    <source>
        <dbReference type="PROSITE" id="PS50111"/>
    </source>
</evidence>
<feature type="transmembrane region" description="Helical" evidence="11">
    <location>
        <begin position="290"/>
        <end position="310"/>
    </location>
</feature>
<dbReference type="Pfam" id="PF00015">
    <property type="entry name" value="MCPsignal"/>
    <property type="match status" value="1"/>
</dbReference>
<evidence type="ECO:0000256" key="1">
    <source>
        <dbReference type="ARBA" id="ARBA00004651"/>
    </source>
</evidence>
<dbReference type="SUPFAM" id="SSF58104">
    <property type="entry name" value="Methyl-accepting chemotaxis protein (MCP) signaling domain"/>
    <property type="match status" value="1"/>
</dbReference>
<feature type="domain" description="HAMP" evidence="13">
    <location>
        <begin position="311"/>
        <end position="363"/>
    </location>
</feature>
<dbReference type="SMART" id="SM00283">
    <property type="entry name" value="MA"/>
    <property type="match status" value="1"/>
</dbReference>
<evidence type="ECO:0000256" key="4">
    <source>
        <dbReference type="ARBA" id="ARBA00022500"/>
    </source>
</evidence>
<sequence>MFRSIKTKIISTILVIFGLVVAVMMIVSGLQIKQKTEENVVAQTKIMIDEMSSSFQLFLGQYERSMNQMADSATVKRFTDLISVTDPVQKQQLAKEFDQEFKQYTDTYQEASYIYIGYPDKSIKTYPFLKVADNYDATARPWYQASLKEPDKVQWSKPYVDAFTGEYVITASKAITKNGKVAGVLGVDIILKTLSESMQEKNLGFKGFPYVLDADGTAIVYPDKQGEDLTGYPFVADMYKANESEGVSRYTMNNAKKVSVYTTVPNLGWKIGAIYPEKEIYKVASELRNLLIWLSAAGGLIAFVILFFMISRIIKPLHHLKAVMDQTAAGDLTVRAEVASKDEIGELSHDFNSMIEKMRGLIAVISASVSEVRQSAESLNATSEETNAVSEQVAAAISEIASGASQSAGNAETASENSGRLGRQISKINEKASGMTAIAERTDKINENGRQQIQQLQNSFDSWKDNLQVMAGVIDQLDEKVKAIGGVMETITQISNQTNLLALNASIEAARAGEHGKGFAVVAEEVRKLAEQSAQSTEKVKATVEELQAGARQVSGQMQETRETFQHQEEVVHHTGTAFGDIAKLMEEMKHSIDEVYHEVQEVAKHKEEVARTIQIMAATSEETAASCEEVSASTAEQLHAIQAVAESAEQLTNLSNDLQSATNQFKV</sequence>
<gene>
    <name evidence="14" type="ORF">A8F95_05840</name>
</gene>
<dbReference type="Pfam" id="PF02743">
    <property type="entry name" value="dCache_1"/>
    <property type="match status" value="1"/>
</dbReference>
<keyword evidence="8 10" id="KW-0807">Transducer</keyword>
<feature type="domain" description="Methyl-accepting transducer" evidence="12">
    <location>
        <begin position="382"/>
        <end position="632"/>
    </location>
</feature>
<evidence type="ECO:0000313" key="14">
    <source>
        <dbReference type="EMBL" id="OCA88942.1"/>
    </source>
</evidence>
<keyword evidence="5 11" id="KW-0812">Transmembrane</keyword>
<dbReference type="PANTHER" id="PTHR32089:SF114">
    <property type="entry name" value="METHYL-ACCEPTING CHEMOTAXIS PROTEIN MCPB"/>
    <property type="match status" value="1"/>
</dbReference>
<dbReference type="PANTHER" id="PTHR32089">
    <property type="entry name" value="METHYL-ACCEPTING CHEMOTAXIS PROTEIN MCPB"/>
    <property type="match status" value="1"/>
</dbReference>
<dbReference type="GO" id="GO:0007165">
    <property type="term" value="P:signal transduction"/>
    <property type="evidence" value="ECO:0007669"/>
    <property type="project" value="UniProtKB-KW"/>
</dbReference>